<gene>
    <name evidence="2" type="primary">upp2</name>
</gene>
<sequence>NVSVLSSTDPSTPSGVKPGYQGINGQISQIPGLSPTISTLPEERARGRRAGVLASDSDYIKLAKQGGHKGLLWHEESITSKLGLYKPPDWFCATSEDNGKPSLINNEEMKNPGAFQAAEAPFGTDNMSAWGRDDSDSNGKEKVNKEMSKSLRKLFSHKYQNIFILSLVMFDKNPAPVDMSKLLSFGYGNKLDYSNKIKE</sequence>
<dbReference type="AlphaFoldDB" id="A0A8C2ZBJ8"/>
<evidence type="ECO:0000313" key="2">
    <source>
        <dbReference type="Ensembl" id="ENSCLMP00005024906.1"/>
    </source>
</evidence>
<dbReference type="InterPro" id="IPR040247">
    <property type="entry name" value="DUF5524"/>
</dbReference>
<name>A0A8C2ZBJ8_CYCLU</name>
<feature type="compositionally biased region" description="Polar residues" evidence="1">
    <location>
        <begin position="1"/>
        <end position="14"/>
    </location>
</feature>
<dbReference type="Ensembl" id="ENSCLMT00005026039.1">
    <property type="protein sequence ID" value="ENSCLMP00005024906.1"/>
    <property type="gene ID" value="ENSCLMG00005012225.1"/>
</dbReference>
<accession>A0A8C2ZBJ8</accession>
<organism evidence="2 3">
    <name type="scientific">Cyclopterus lumpus</name>
    <name type="common">Lumpsucker</name>
    <dbReference type="NCBI Taxonomy" id="8103"/>
    <lineage>
        <taxon>Eukaryota</taxon>
        <taxon>Metazoa</taxon>
        <taxon>Chordata</taxon>
        <taxon>Craniata</taxon>
        <taxon>Vertebrata</taxon>
        <taxon>Euteleostomi</taxon>
        <taxon>Actinopterygii</taxon>
        <taxon>Neopterygii</taxon>
        <taxon>Teleostei</taxon>
        <taxon>Neoteleostei</taxon>
        <taxon>Acanthomorphata</taxon>
        <taxon>Eupercaria</taxon>
        <taxon>Perciformes</taxon>
        <taxon>Cottioidei</taxon>
        <taxon>Cottales</taxon>
        <taxon>Cyclopteridae</taxon>
        <taxon>Cyclopterus</taxon>
    </lineage>
</organism>
<evidence type="ECO:0000313" key="3">
    <source>
        <dbReference type="Proteomes" id="UP000694565"/>
    </source>
</evidence>
<dbReference type="GeneTree" id="ENSGT00940000161094"/>
<reference evidence="2" key="2">
    <citation type="submission" date="2025-09" db="UniProtKB">
        <authorList>
            <consortium name="Ensembl"/>
        </authorList>
    </citation>
    <scope>IDENTIFICATION</scope>
</reference>
<dbReference type="PANTHER" id="PTHR31097">
    <property type="entry name" value="SI:DKEY-276J7.1"/>
    <property type="match status" value="1"/>
</dbReference>
<dbReference type="PANTHER" id="PTHR31097:SF2">
    <property type="entry name" value="CHROMOSOME 7 OPEN READING FRAME 57"/>
    <property type="match status" value="1"/>
</dbReference>
<reference evidence="2" key="1">
    <citation type="submission" date="2025-08" db="UniProtKB">
        <authorList>
            <consortium name="Ensembl"/>
        </authorList>
    </citation>
    <scope>IDENTIFICATION</scope>
</reference>
<dbReference type="Pfam" id="PF17662">
    <property type="entry name" value="DUF5524"/>
    <property type="match status" value="1"/>
</dbReference>
<keyword evidence="3" id="KW-1185">Reference proteome</keyword>
<evidence type="ECO:0000256" key="1">
    <source>
        <dbReference type="SAM" id="MobiDB-lite"/>
    </source>
</evidence>
<feature type="region of interest" description="Disordered" evidence="1">
    <location>
        <begin position="1"/>
        <end position="35"/>
    </location>
</feature>
<proteinExistence type="predicted"/>
<dbReference type="Proteomes" id="UP000694565">
    <property type="component" value="Unplaced"/>
</dbReference>
<protein>
    <submittedName>
        <fullName evidence="2">Uridine phosphorylase 2</fullName>
    </submittedName>
</protein>
<feature type="compositionally biased region" description="Polar residues" evidence="1">
    <location>
        <begin position="23"/>
        <end position="35"/>
    </location>
</feature>